<evidence type="ECO:0000256" key="1">
    <source>
        <dbReference type="ARBA" id="ARBA00022723"/>
    </source>
</evidence>
<dbReference type="InterPro" id="IPR014710">
    <property type="entry name" value="RmlC-like_jellyroll"/>
</dbReference>
<keyword evidence="4" id="KW-1185">Reference proteome</keyword>
<sequence>MPGGTAEIRHYHHRSEQVFYVLAGTLSLECDGATHTLSAGASLSVAAGSPHQAMNVGEDAVRFLVISAPSTRNDRHPS</sequence>
<protein>
    <submittedName>
        <fullName evidence="3">Cupin domain-containing protein</fullName>
    </submittedName>
</protein>
<dbReference type="Proteomes" id="UP000642488">
    <property type="component" value="Unassembled WGS sequence"/>
</dbReference>
<organism evidence="3 4">
    <name type="scientific">Palleronia pontilimi</name>
    <dbReference type="NCBI Taxonomy" id="1964209"/>
    <lineage>
        <taxon>Bacteria</taxon>
        <taxon>Pseudomonadati</taxon>
        <taxon>Pseudomonadota</taxon>
        <taxon>Alphaproteobacteria</taxon>
        <taxon>Rhodobacterales</taxon>
        <taxon>Roseobacteraceae</taxon>
        <taxon>Palleronia</taxon>
    </lineage>
</organism>
<dbReference type="Pfam" id="PF07883">
    <property type="entry name" value="Cupin_2"/>
    <property type="match status" value="1"/>
</dbReference>
<gene>
    <name evidence="3" type="ORF">ILP92_14075</name>
</gene>
<evidence type="ECO:0000313" key="4">
    <source>
        <dbReference type="Proteomes" id="UP000642488"/>
    </source>
</evidence>
<dbReference type="InterPro" id="IPR013096">
    <property type="entry name" value="Cupin_2"/>
</dbReference>
<dbReference type="SUPFAM" id="SSF51182">
    <property type="entry name" value="RmlC-like cupins"/>
    <property type="match status" value="1"/>
</dbReference>
<reference evidence="3" key="1">
    <citation type="submission" date="2020-12" db="EMBL/GenBank/DDBJ databases">
        <title>Bacterial taxonomy.</title>
        <authorList>
            <person name="Pan X."/>
        </authorList>
    </citation>
    <scope>NUCLEOTIDE SEQUENCE</scope>
    <source>
        <strain evidence="3">KCTC 52957</strain>
    </source>
</reference>
<evidence type="ECO:0000259" key="2">
    <source>
        <dbReference type="Pfam" id="PF07883"/>
    </source>
</evidence>
<proteinExistence type="predicted"/>
<dbReference type="InterPro" id="IPR011051">
    <property type="entry name" value="RmlC_Cupin_sf"/>
</dbReference>
<comment type="caution">
    <text evidence="3">The sequence shown here is derived from an EMBL/GenBank/DDBJ whole genome shotgun (WGS) entry which is preliminary data.</text>
</comment>
<feature type="domain" description="Cupin type-2" evidence="2">
    <location>
        <begin position="2"/>
        <end position="66"/>
    </location>
</feature>
<dbReference type="PANTHER" id="PTHR35848:SF9">
    <property type="entry name" value="SLL1358 PROTEIN"/>
    <property type="match status" value="1"/>
</dbReference>
<dbReference type="EMBL" id="JAEKPD010000015">
    <property type="protein sequence ID" value="MBJ3763876.1"/>
    <property type="molecule type" value="Genomic_DNA"/>
</dbReference>
<keyword evidence="1" id="KW-0479">Metal-binding</keyword>
<name>A0A934MEW6_9RHOB</name>
<dbReference type="PANTHER" id="PTHR35848">
    <property type="entry name" value="OXALATE-BINDING PROTEIN"/>
    <property type="match status" value="1"/>
</dbReference>
<accession>A0A934MEW6</accession>
<dbReference type="InterPro" id="IPR051610">
    <property type="entry name" value="GPI/OXD"/>
</dbReference>
<dbReference type="GO" id="GO:0046872">
    <property type="term" value="F:metal ion binding"/>
    <property type="evidence" value="ECO:0007669"/>
    <property type="project" value="UniProtKB-KW"/>
</dbReference>
<evidence type="ECO:0000313" key="3">
    <source>
        <dbReference type="EMBL" id="MBJ3763876.1"/>
    </source>
</evidence>
<dbReference type="Gene3D" id="2.60.120.10">
    <property type="entry name" value="Jelly Rolls"/>
    <property type="match status" value="1"/>
</dbReference>
<dbReference type="AlphaFoldDB" id="A0A934MEW6"/>